<evidence type="ECO:0000256" key="1">
    <source>
        <dbReference type="SAM" id="MobiDB-lite"/>
    </source>
</evidence>
<evidence type="ECO:0000313" key="4">
    <source>
        <dbReference type="Proteomes" id="UP001301728"/>
    </source>
</evidence>
<protein>
    <submittedName>
        <fullName evidence="3">Peptidoglycan-binding protein</fullName>
    </submittedName>
</protein>
<organism evidence="3 4">
    <name type="scientific">Limnoraphis robusta CCNP1315</name>
    <dbReference type="NCBI Taxonomy" id="3110306"/>
    <lineage>
        <taxon>Bacteria</taxon>
        <taxon>Bacillati</taxon>
        <taxon>Cyanobacteriota</taxon>
        <taxon>Cyanophyceae</taxon>
        <taxon>Oscillatoriophycideae</taxon>
        <taxon>Oscillatoriales</taxon>
        <taxon>Sirenicapillariaceae</taxon>
        <taxon>Limnoraphis</taxon>
    </lineage>
</organism>
<dbReference type="RefSeq" id="WP_323223609.1">
    <property type="nucleotide sequence ID" value="NZ_JAYGHT010000137.1"/>
</dbReference>
<feature type="domain" description="Peptidoglycan binding-like" evidence="2">
    <location>
        <begin position="154"/>
        <end position="207"/>
    </location>
</feature>
<evidence type="ECO:0000259" key="2">
    <source>
        <dbReference type="Pfam" id="PF01471"/>
    </source>
</evidence>
<evidence type="ECO:0000313" key="3">
    <source>
        <dbReference type="EMBL" id="MEA5521704.1"/>
    </source>
</evidence>
<feature type="domain" description="Peptidoglycan binding-like" evidence="2">
    <location>
        <begin position="55"/>
        <end position="110"/>
    </location>
</feature>
<gene>
    <name evidence="3" type="ORF">VB854_22455</name>
</gene>
<feature type="compositionally biased region" description="Polar residues" evidence="1">
    <location>
        <begin position="132"/>
        <end position="141"/>
    </location>
</feature>
<keyword evidence="4" id="KW-1185">Reference proteome</keyword>
<reference evidence="3 4" key="1">
    <citation type="submission" date="2023-12" db="EMBL/GenBank/DDBJ databases">
        <title>Baltic Sea Cyanobacteria.</title>
        <authorList>
            <person name="Delbaje E."/>
            <person name="Fewer D.P."/>
            <person name="Shishido T.K."/>
        </authorList>
    </citation>
    <scope>NUCLEOTIDE SEQUENCE [LARGE SCALE GENOMIC DNA]</scope>
    <source>
        <strain evidence="3 4">CCNP 1315</strain>
    </source>
</reference>
<feature type="compositionally biased region" description="Polar residues" evidence="1">
    <location>
        <begin position="115"/>
        <end position="125"/>
    </location>
</feature>
<dbReference type="EMBL" id="JAYGHT010000137">
    <property type="protein sequence ID" value="MEA5521704.1"/>
    <property type="molecule type" value="Genomic_DNA"/>
</dbReference>
<comment type="caution">
    <text evidence="3">The sequence shown here is derived from an EMBL/GenBank/DDBJ whole genome shotgun (WGS) entry which is preliminary data.</text>
</comment>
<proteinExistence type="predicted"/>
<feature type="region of interest" description="Disordered" evidence="1">
    <location>
        <begin position="112"/>
        <end position="141"/>
    </location>
</feature>
<dbReference type="SUPFAM" id="SSF47090">
    <property type="entry name" value="PGBD-like"/>
    <property type="match status" value="2"/>
</dbReference>
<dbReference type="Proteomes" id="UP001301728">
    <property type="component" value="Unassembled WGS sequence"/>
</dbReference>
<dbReference type="Gene3D" id="1.10.101.10">
    <property type="entry name" value="PGBD-like superfamily/PGBD"/>
    <property type="match status" value="2"/>
</dbReference>
<dbReference type="InterPro" id="IPR036366">
    <property type="entry name" value="PGBDSf"/>
</dbReference>
<dbReference type="InterPro" id="IPR002477">
    <property type="entry name" value="Peptidoglycan-bd-like"/>
</dbReference>
<dbReference type="Pfam" id="PF01471">
    <property type="entry name" value="PG_binding_1"/>
    <property type="match status" value="2"/>
</dbReference>
<dbReference type="InterPro" id="IPR036365">
    <property type="entry name" value="PGBD-like_sf"/>
</dbReference>
<accession>A0ABU5U3K7</accession>
<name>A0ABU5U3K7_9CYAN</name>
<sequence>MQLRQYIDIVLTGLLISLTSGGASPQAFPVIAQTPNVKLVQQNLTRPVLRTGSQGVEVSELQAALKLLGYYTAEVNGVYGESTAKAVSEFQAAANLPVTGVTNQATWDRLFPPDETSSAPTSQATDCVCNSPAGSEENSSTARASFPVLRLGMRGEAVVGLQERLRALGFLRGQADGVFGPETQAAVKAAQEQYKLKPDGVVGGQTWIVILR</sequence>